<accession>A0A934N8L2</accession>
<evidence type="ECO:0000313" key="1">
    <source>
        <dbReference type="EMBL" id="MBJ7598098.1"/>
    </source>
</evidence>
<dbReference type="RefSeq" id="WP_338200836.1">
    <property type="nucleotide sequence ID" value="NZ_JAEKNR010000094.1"/>
</dbReference>
<dbReference type="InterPro" id="IPR003798">
    <property type="entry name" value="DNA_recombination_RmuC"/>
</dbReference>
<dbReference type="Pfam" id="PF02646">
    <property type="entry name" value="RmuC"/>
    <property type="match status" value="1"/>
</dbReference>
<dbReference type="Proteomes" id="UP000612893">
    <property type="component" value="Unassembled WGS sequence"/>
</dbReference>
<comment type="caution">
    <text evidence="1">The sequence shown here is derived from an EMBL/GenBank/DDBJ whole genome shotgun (WGS) entry which is preliminary data.</text>
</comment>
<name>A0A934N8L2_9BACT</name>
<protein>
    <submittedName>
        <fullName evidence="1">DNA recombination protein RmuC</fullName>
    </submittedName>
</protein>
<dbReference type="EMBL" id="JAEKNR010000094">
    <property type="protein sequence ID" value="MBJ7598098.1"/>
    <property type="molecule type" value="Genomic_DNA"/>
</dbReference>
<gene>
    <name evidence="1" type="primary">rmuC</name>
    <name evidence="1" type="ORF">JF922_08430</name>
</gene>
<reference evidence="1" key="1">
    <citation type="submission" date="2020-10" db="EMBL/GenBank/DDBJ databases">
        <title>Ca. Dormibacterota MAGs.</title>
        <authorList>
            <person name="Montgomery K."/>
        </authorList>
    </citation>
    <scope>NUCLEOTIDE SEQUENCE [LARGE SCALE GENOMIC DNA]</scope>
    <source>
        <strain evidence="1">SC8812_S17_10</strain>
    </source>
</reference>
<keyword evidence="2" id="KW-1185">Reference proteome</keyword>
<evidence type="ECO:0000313" key="2">
    <source>
        <dbReference type="Proteomes" id="UP000612893"/>
    </source>
</evidence>
<dbReference type="AlphaFoldDB" id="A0A934N8L2"/>
<sequence length="354" mass="38714">MLFSELLFVLLLVAVLVVTTAVGFLVASVNRRSEAQGAELAQMRAQLAMGGQAQDSAVLELRDRLGHAQSVLEGVRSAVTARHEVEEEARRSLRRLEAVVAGSPARGAAGENILEEALRHLPPEMVQRNAWIKGRVVEFALRLPGGKLLPVDSKWTSGAALEEAARPDLEPSRRTQLASQIERDVERRAREVSQYIDPATTSPFALAVVPDGAYATCRGAFADAHRRHVIIVGYSMALPYLLAVYQMHLQFARSVDMENLQACLMDVERHLDGLEGVLENKLQRALTMLGNTYQEGRQTVARIRASVQSIQAAERMEPLDGLSGLPTAPADAAGGRIHQLEVPETAEQLEAVRR</sequence>
<organism evidence="1 2">
    <name type="scientific">Candidatus Nephthysia bennettiae</name>
    <dbReference type="NCBI Taxonomy" id="3127016"/>
    <lineage>
        <taxon>Bacteria</taxon>
        <taxon>Bacillati</taxon>
        <taxon>Candidatus Dormiibacterota</taxon>
        <taxon>Candidatus Dormibacteria</taxon>
        <taxon>Candidatus Dormibacterales</taxon>
        <taxon>Candidatus Dormibacteraceae</taxon>
        <taxon>Candidatus Nephthysia</taxon>
    </lineage>
</organism>
<proteinExistence type="predicted"/>